<dbReference type="OrthoDB" id="3255922at2759"/>
<keyword evidence="3" id="KW-1185">Reference proteome</keyword>
<feature type="compositionally biased region" description="Low complexity" evidence="1">
    <location>
        <begin position="206"/>
        <end position="223"/>
    </location>
</feature>
<gene>
    <name evidence="2" type="ORF">CPB84DRAFT_277184</name>
</gene>
<proteinExistence type="predicted"/>
<feature type="compositionally biased region" description="Low complexity" evidence="1">
    <location>
        <begin position="130"/>
        <end position="152"/>
    </location>
</feature>
<organism evidence="2 3">
    <name type="scientific">Gymnopilus junonius</name>
    <name type="common">Spectacular rustgill mushroom</name>
    <name type="synonym">Gymnopilus spectabilis subsp. junonius</name>
    <dbReference type="NCBI Taxonomy" id="109634"/>
    <lineage>
        <taxon>Eukaryota</taxon>
        <taxon>Fungi</taxon>
        <taxon>Dikarya</taxon>
        <taxon>Basidiomycota</taxon>
        <taxon>Agaricomycotina</taxon>
        <taxon>Agaricomycetes</taxon>
        <taxon>Agaricomycetidae</taxon>
        <taxon>Agaricales</taxon>
        <taxon>Agaricineae</taxon>
        <taxon>Hymenogastraceae</taxon>
        <taxon>Gymnopilus</taxon>
    </lineage>
</organism>
<dbReference type="Proteomes" id="UP000724874">
    <property type="component" value="Unassembled WGS sequence"/>
</dbReference>
<evidence type="ECO:0000313" key="2">
    <source>
        <dbReference type="EMBL" id="KAF8880472.1"/>
    </source>
</evidence>
<feature type="compositionally biased region" description="Polar residues" evidence="1">
    <location>
        <begin position="250"/>
        <end position="259"/>
    </location>
</feature>
<dbReference type="EMBL" id="JADNYJ010000140">
    <property type="protein sequence ID" value="KAF8880472.1"/>
    <property type="molecule type" value="Genomic_DNA"/>
</dbReference>
<comment type="caution">
    <text evidence="2">The sequence shown here is derived from an EMBL/GenBank/DDBJ whole genome shotgun (WGS) entry which is preliminary data.</text>
</comment>
<sequence>MFSSLLPNVSSSMKFTQNGTAKVRRDNAGSVVYIFAGRSWAFLPSWQPSNRFSPDLAYRAPPPPPPPQQHNANWYNNSSYNSYDHHQTQSQPQRPRASGSGGGGNFSIYPSANGDTFIYEQSSCSKSDIFSTSEPDSPSSTTTFSPSSFFSPALSTDSTLTLTEAEPTLEQQQRERLSSGPGPASGPSPVARVPSRSGYAAAPQGSVPAPLSTSSSLSRTASMNHHHQQHMHEAQAESIEEQQHRGRQGNLPTRSSTPFRASGPSVLPQQAPAAAMARVPSLGVGVGMGGSIGGGMSIGPDGFIQVPEYEPSTFSEMEVLERDRIAKINAEYNAATSAAYFTGNTLLKLLISP</sequence>
<feature type="compositionally biased region" description="Low complexity" evidence="1">
    <location>
        <begin position="178"/>
        <end position="189"/>
    </location>
</feature>
<feature type="region of interest" description="Disordered" evidence="1">
    <location>
        <begin position="128"/>
        <end position="272"/>
    </location>
</feature>
<reference evidence="2" key="1">
    <citation type="submission" date="2020-11" db="EMBL/GenBank/DDBJ databases">
        <authorList>
            <consortium name="DOE Joint Genome Institute"/>
            <person name="Ahrendt S."/>
            <person name="Riley R."/>
            <person name="Andreopoulos W."/>
            <person name="LaButti K."/>
            <person name="Pangilinan J."/>
            <person name="Ruiz-duenas F.J."/>
            <person name="Barrasa J.M."/>
            <person name="Sanchez-Garcia M."/>
            <person name="Camarero S."/>
            <person name="Miyauchi S."/>
            <person name="Serrano A."/>
            <person name="Linde D."/>
            <person name="Babiker R."/>
            <person name="Drula E."/>
            <person name="Ayuso-Fernandez I."/>
            <person name="Pacheco R."/>
            <person name="Padilla G."/>
            <person name="Ferreira P."/>
            <person name="Barriuso J."/>
            <person name="Kellner H."/>
            <person name="Castanera R."/>
            <person name="Alfaro M."/>
            <person name="Ramirez L."/>
            <person name="Pisabarro A.G."/>
            <person name="Kuo A."/>
            <person name="Tritt A."/>
            <person name="Lipzen A."/>
            <person name="He G."/>
            <person name="Yan M."/>
            <person name="Ng V."/>
            <person name="Cullen D."/>
            <person name="Martin F."/>
            <person name="Rosso M.-N."/>
            <person name="Henrissat B."/>
            <person name="Hibbett D."/>
            <person name="Martinez A.T."/>
            <person name="Grigoriev I.V."/>
        </authorList>
    </citation>
    <scope>NUCLEOTIDE SEQUENCE</scope>
    <source>
        <strain evidence="2">AH 44721</strain>
    </source>
</reference>
<name>A0A9P5TIV8_GYMJU</name>
<feature type="compositionally biased region" description="Low complexity" evidence="1">
    <location>
        <begin position="159"/>
        <end position="171"/>
    </location>
</feature>
<evidence type="ECO:0000256" key="1">
    <source>
        <dbReference type="SAM" id="MobiDB-lite"/>
    </source>
</evidence>
<dbReference type="AlphaFoldDB" id="A0A9P5TIV8"/>
<evidence type="ECO:0000313" key="3">
    <source>
        <dbReference type="Proteomes" id="UP000724874"/>
    </source>
</evidence>
<protein>
    <submittedName>
        <fullName evidence="2">Uncharacterized protein</fullName>
    </submittedName>
</protein>
<accession>A0A9P5TIV8</accession>
<feature type="region of interest" description="Disordered" evidence="1">
    <location>
        <begin position="56"/>
        <end position="107"/>
    </location>
</feature>